<comment type="caution">
    <text evidence="1">The sequence shown here is derived from an EMBL/GenBank/DDBJ whole genome shotgun (WGS) entry which is preliminary data.</text>
</comment>
<name>A0ABV4N646_9VIBR</name>
<sequence length="109" mass="12324">MISWPCILKLDGDNELMFFQNEQVFISECQDLILDDNDYIVDSTGACYLIDSSTNKPVLADTKQKLNVQDVTVLIQEHEFSKAEMCIIKIHFPTIAEAINSLAFEYGDG</sequence>
<dbReference type="Pfam" id="PF13642">
    <property type="entry name" value="DUF4144"/>
    <property type="match status" value="1"/>
</dbReference>
<keyword evidence="2" id="KW-1185">Reference proteome</keyword>
<proteinExistence type="predicted"/>
<dbReference type="RefSeq" id="WP_137373045.1">
    <property type="nucleotide sequence ID" value="NZ_AP025490.1"/>
</dbReference>
<evidence type="ECO:0000313" key="1">
    <source>
        <dbReference type="EMBL" id="MFA0566867.1"/>
    </source>
</evidence>
<reference evidence="1 2" key="1">
    <citation type="journal article" date="2024" name="ISME J.">
        <title>Tailless and filamentous prophages are predominant in marine Vibrio.</title>
        <authorList>
            <person name="Steensen K."/>
            <person name="Seneca J."/>
            <person name="Bartlau N."/>
            <person name="Yu X.A."/>
            <person name="Hussain F.A."/>
            <person name="Polz M.F."/>
        </authorList>
    </citation>
    <scope>NUCLEOTIDE SEQUENCE [LARGE SCALE GENOMIC DNA]</scope>
    <source>
        <strain evidence="1 2">10N.222.51.A1</strain>
    </source>
</reference>
<dbReference type="Gene3D" id="2.40.10.320">
    <property type="entry name" value="Uncharacterised protein PF13642 yp_926445, N-terminal domain"/>
    <property type="match status" value="1"/>
</dbReference>
<dbReference type="Proteomes" id="UP001570417">
    <property type="component" value="Unassembled WGS sequence"/>
</dbReference>
<protein>
    <submittedName>
        <fullName evidence="1">DUF4144 family protein</fullName>
    </submittedName>
</protein>
<gene>
    <name evidence="1" type="ORF">AB4566_01110</name>
</gene>
<dbReference type="EMBL" id="JBFRUW010000003">
    <property type="protein sequence ID" value="MFA0566867.1"/>
    <property type="molecule type" value="Genomic_DNA"/>
</dbReference>
<accession>A0ABV4N646</accession>
<dbReference type="InterPro" id="IPR025284">
    <property type="entry name" value="DUF4144"/>
</dbReference>
<organism evidence="1 2">
    <name type="scientific">Vibrio gallaecicus</name>
    <dbReference type="NCBI Taxonomy" id="552386"/>
    <lineage>
        <taxon>Bacteria</taxon>
        <taxon>Pseudomonadati</taxon>
        <taxon>Pseudomonadota</taxon>
        <taxon>Gammaproteobacteria</taxon>
        <taxon>Vibrionales</taxon>
        <taxon>Vibrionaceae</taxon>
        <taxon>Vibrio</taxon>
    </lineage>
</organism>
<evidence type="ECO:0000313" key="2">
    <source>
        <dbReference type="Proteomes" id="UP001570417"/>
    </source>
</evidence>